<evidence type="ECO:0000313" key="3">
    <source>
        <dbReference type="Proteomes" id="UP000018542"/>
    </source>
</evidence>
<name>V5SCS7_9HYPH</name>
<proteinExistence type="predicted"/>
<dbReference type="EMBL" id="CP006912">
    <property type="protein sequence ID" value="AHB48706.1"/>
    <property type="molecule type" value="Genomic_DNA"/>
</dbReference>
<dbReference type="HOGENOM" id="CLU_017495_1_0_5"/>
<reference evidence="2 3" key="1">
    <citation type="journal article" date="2014" name="Genome Announc.">
        <title>Complete Genome Sequence of Hyphomicrobium nitrativorans Strain NL23, a Denitrifying Bacterium Isolated from Biofilm of a Methanol-Fed Denitrification System Treating Seawater at the Montreal Biodome.</title>
        <authorList>
            <person name="Martineau C."/>
            <person name="Villeneuve C."/>
            <person name="Mauffrey F."/>
            <person name="Villemur R."/>
        </authorList>
    </citation>
    <scope>NUCLEOTIDE SEQUENCE [LARGE SCALE GENOMIC DNA]</scope>
    <source>
        <strain evidence="2">NL23</strain>
    </source>
</reference>
<dbReference type="InterPro" id="IPR029058">
    <property type="entry name" value="AB_hydrolase_fold"/>
</dbReference>
<gene>
    <name evidence="2" type="ORF">W911_10370</name>
</gene>
<dbReference type="Pfam" id="PF06850">
    <property type="entry name" value="PHB_depo_C"/>
    <property type="match status" value="1"/>
</dbReference>
<evidence type="ECO:0000259" key="1">
    <source>
        <dbReference type="Pfam" id="PF06850"/>
    </source>
</evidence>
<keyword evidence="3" id="KW-1185">Reference proteome</keyword>
<feature type="domain" description="PHB de-polymerase C-terminal" evidence="1">
    <location>
        <begin position="207"/>
        <end position="407"/>
    </location>
</feature>
<dbReference type="RefSeq" id="WP_023787429.1">
    <property type="nucleotide sequence ID" value="NC_022997.1"/>
</dbReference>
<evidence type="ECO:0000313" key="2">
    <source>
        <dbReference type="EMBL" id="AHB48706.1"/>
    </source>
</evidence>
<dbReference type="SUPFAM" id="SSF53474">
    <property type="entry name" value="alpha/beta-Hydrolases"/>
    <property type="match status" value="1"/>
</dbReference>
<dbReference type="STRING" id="1029756.W911_10370"/>
<dbReference type="InterPro" id="IPR051321">
    <property type="entry name" value="PHA/PHB_synthase"/>
</dbReference>
<dbReference type="PIRSF" id="PIRSF020818">
    <property type="entry name" value="PHB_depoly_PhaZ"/>
    <property type="match status" value="1"/>
</dbReference>
<dbReference type="PANTHER" id="PTHR36837">
    <property type="entry name" value="POLY(3-HYDROXYALKANOATE) POLYMERASE SUBUNIT PHAC"/>
    <property type="match status" value="1"/>
</dbReference>
<accession>V5SCS7</accession>
<organism evidence="2 3">
    <name type="scientific">Hyphomicrobium nitrativorans NL23</name>
    <dbReference type="NCBI Taxonomy" id="1029756"/>
    <lineage>
        <taxon>Bacteria</taxon>
        <taxon>Pseudomonadati</taxon>
        <taxon>Pseudomonadota</taxon>
        <taxon>Alphaproteobacteria</taxon>
        <taxon>Hyphomicrobiales</taxon>
        <taxon>Hyphomicrobiaceae</taxon>
        <taxon>Hyphomicrobium</taxon>
    </lineage>
</organism>
<sequence length="456" mass="51493">MHYHTYEFAHALMHPVRLMTRAFKAQLETPLNPFSGTELAKSMAAACEVFEGITRRYGKPEFGIKETKIHGLTVPVREDVVLQKPFCNLMRFERDEAVAGKRHDPKLLLIAPMSGHYATLLRGTVDEMIKEHDVYITDWTDARDIPVFEGGFDLHDFVDYLIEFIQFLGPNTHVMAVCQPAVPALVAAAVMAENDDPCQPASMTLMGGPIDTRRNPTQVNKLAEEKPLSWFEQNVINYVPFPNAGVGRRVYPGFIQLTGFMTMNLERHTEAHMKLFENLVKGDCDSVAQHKAFYEEYLAVMDLPAEFYLQTVQTVFQDHLLPKGQLTHRGKPVDCAAIRKTALMTVEGERDDICGLGQTQAAHDLCPNIPVDEHYAYVQPGVGHYGTFSGTRFRTEIAPRIREMIRTIQFKRRLGETSDVRIPLPYRSLHAVREDIVDWREPGKKANGAVPNGRAS</sequence>
<dbReference type="InterPro" id="IPR010915">
    <property type="entry name" value="PHB_depoly_PhaZ"/>
</dbReference>
<dbReference type="PANTHER" id="PTHR36837:SF4">
    <property type="entry name" value="BLR0908 PROTEIN"/>
    <property type="match status" value="1"/>
</dbReference>
<dbReference type="KEGG" id="hni:W911_10370"/>
<dbReference type="NCBIfam" id="TIGR01849">
    <property type="entry name" value="PHB_depoly_PhaZ"/>
    <property type="match status" value="1"/>
</dbReference>
<protein>
    <submittedName>
        <fullName evidence="2">Esterase</fullName>
    </submittedName>
</protein>
<dbReference type="Gene3D" id="3.40.50.1820">
    <property type="entry name" value="alpha/beta hydrolase"/>
    <property type="match status" value="1"/>
</dbReference>
<dbReference type="Proteomes" id="UP000018542">
    <property type="component" value="Chromosome"/>
</dbReference>
<dbReference type="InterPro" id="IPR009656">
    <property type="entry name" value="PHB_depo_C"/>
</dbReference>
<dbReference type="PATRIC" id="fig|1029756.8.peg.2158"/>
<dbReference type="AlphaFoldDB" id="V5SCS7"/>
<dbReference type="OrthoDB" id="9774318at2"/>